<proteinExistence type="predicted"/>
<evidence type="ECO:0000313" key="2">
    <source>
        <dbReference type="WBParaSite" id="PS1159_v2.g5852.t1"/>
    </source>
</evidence>
<sequence>MGGLVKLSTFYHKILYTNISTNDNFLVPAELMKLTPVDRVFSQISAYDSSSAGQSTFEVELDETSSIINNATRDSFVVIDELGRGIPTNDGTAVFGAILNELANNIQCRTFSSTHYITLCELVQNNPKIRLAHMNFIIENKSEPENEDIAVLYKLVNGACMKTCGFFAGKLAGIPNSVLKEAATGVNLLAEQEKKYETNRTKFVATQENLQTFHELSQLCSGKEIDVTAVTNLIDTL</sequence>
<organism evidence="1 2">
    <name type="scientific">Panagrolaimus sp. PS1159</name>
    <dbReference type="NCBI Taxonomy" id="55785"/>
    <lineage>
        <taxon>Eukaryota</taxon>
        <taxon>Metazoa</taxon>
        <taxon>Ecdysozoa</taxon>
        <taxon>Nematoda</taxon>
        <taxon>Chromadorea</taxon>
        <taxon>Rhabditida</taxon>
        <taxon>Tylenchina</taxon>
        <taxon>Panagrolaimomorpha</taxon>
        <taxon>Panagrolaimoidea</taxon>
        <taxon>Panagrolaimidae</taxon>
        <taxon>Panagrolaimus</taxon>
    </lineage>
</organism>
<name>A0AC35GJE8_9BILA</name>
<dbReference type="Proteomes" id="UP000887580">
    <property type="component" value="Unplaced"/>
</dbReference>
<reference evidence="2" key="1">
    <citation type="submission" date="2022-11" db="UniProtKB">
        <authorList>
            <consortium name="WormBaseParasite"/>
        </authorList>
    </citation>
    <scope>IDENTIFICATION</scope>
</reference>
<dbReference type="WBParaSite" id="PS1159_v2.g5852.t1">
    <property type="protein sequence ID" value="PS1159_v2.g5852.t1"/>
    <property type="gene ID" value="PS1159_v2.g5852"/>
</dbReference>
<accession>A0AC35GJE8</accession>
<protein>
    <submittedName>
        <fullName evidence="2">DNA mismatch repair proteins mutS family domain-containing protein</fullName>
    </submittedName>
</protein>
<evidence type="ECO:0000313" key="1">
    <source>
        <dbReference type="Proteomes" id="UP000887580"/>
    </source>
</evidence>